<dbReference type="AlphaFoldDB" id="A0A151GVX0"/>
<reference evidence="2 3" key="1">
    <citation type="journal article" date="2016" name="Sci. Rep.">
        <title>Insights into Adaptations to a Near-Obligate Nematode Endoparasitic Lifestyle from the Finished Genome of Drechmeria coniospora.</title>
        <authorList>
            <person name="Zhang L."/>
            <person name="Zhou Z."/>
            <person name="Guo Q."/>
            <person name="Fokkens L."/>
            <person name="Miskei M."/>
            <person name="Pocsi I."/>
            <person name="Zhang W."/>
            <person name="Chen M."/>
            <person name="Wang L."/>
            <person name="Sun Y."/>
            <person name="Donzelli B.G."/>
            <person name="Gibson D.M."/>
            <person name="Nelson D.R."/>
            <person name="Luo J.G."/>
            <person name="Rep M."/>
            <person name="Liu H."/>
            <person name="Yang S."/>
            <person name="Wang J."/>
            <person name="Krasnoff S.B."/>
            <person name="Xu Y."/>
            <person name="Molnar I."/>
            <person name="Lin M."/>
        </authorList>
    </citation>
    <scope>NUCLEOTIDE SEQUENCE [LARGE SCALE GENOMIC DNA]</scope>
    <source>
        <strain evidence="2 3">ARSEF 6962</strain>
    </source>
</reference>
<feature type="compositionally biased region" description="Pro residues" evidence="1">
    <location>
        <begin position="53"/>
        <end position="62"/>
    </location>
</feature>
<protein>
    <submittedName>
        <fullName evidence="2">Uncharacterized protein</fullName>
    </submittedName>
</protein>
<dbReference type="InParanoid" id="A0A151GVX0"/>
<comment type="caution">
    <text evidence="2">The sequence shown here is derived from an EMBL/GenBank/DDBJ whole genome shotgun (WGS) entry which is preliminary data.</text>
</comment>
<dbReference type="EMBL" id="LAYC01000001">
    <property type="protein sequence ID" value="KYK61172.1"/>
    <property type="molecule type" value="Genomic_DNA"/>
</dbReference>
<keyword evidence="3" id="KW-1185">Reference proteome</keyword>
<feature type="compositionally biased region" description="Basic and acidic residues" evidence="1">
    <location>
        <begin position="27"/>
        <end position="42"/>
    </location>
</feature>
<sequence>MSSSSEPRQGPASPACRLAVARVGIGGERKEQPRMNRHRSEGQKQSAKGDGQAPPPGRPWPSPDQARARVQQAPFCLRACLGAAARHGDRAWPSLAQLGPASRTEQVQVHGTPPAALAAPLASGAPEASHGRRRAPHDGGLATKAVASGME</sequence>
<gene>
    <name evidence="2" type="ORF">DCS_02313</name>
</gene>
<proteinExistence type="predicted"/>
<dbReference type="GeneID" id="63714956"/>
<evidence type="ECO:0000313" key="3">
    <source>
        <dbReference type="Proteomes" id="UP000076580"/>
    </source>
</evidence>
<accession>A0A151GVX0</accession>
<dbReference type="Proteomes" id="UP000076580">
    <property type="component" value="Chromosome 01"/>
</dbReference>
<feature type="region of interest" description="Disordered" evidence="1">
    <location>
        <begin position="95"/>
        <end position="151"/>
    </location>
</feature>
<name>A0A151GVX0_DRECN</name>
<feature type="compositionally biased region" description="Low complexity" evidence="1">
    <location>
        <begin position="113"/>
        <end position="128"/>
    </location>
</feature>
<organism evidence="2 3">
    <name type="scientific">Drechmeria coniospora</name>
    <name type="common">Nematophagous fungus</name>
    <name type="synonym">Meria coniospora</name>
    <dbReference type="NCBI Taxonomy" id="98403"/>
    <lineage>
        <taxon>Eukaryota</taxon>
        <taxon>Fungi</taxon>
        <taxon>Dikarya</taxon>
        <taxon>Ascomycota</taxon>
        <taxon>Pezizomycotina</taxon>
        <taxon>Sordariomycetes</taxon>
        <taxon>Hypocreomycetidae</taxon>
        <taxon>Hypocreales</taxon>
        <taxon>Ophiocordycipitaceae</taxon>
        <taxon>Drechmeria</taxon>
    </lineage>
</organism>
<feature type="region of interest" description="Disordered" evidence="1">
    <location>
        <begin position="1"/>
        <end position="70"/>
    </location>
</feature>
<dbReference type="RefSeq" id="XP_040660524.1">
    <property type="nucleotide sequence ID" value="XM_040799641.1"/>
</dbReference>
<evidence type="ECO:0000313" key="2">
    <source>
        <dbReference type="EMBL" id="KYK61172.1"/>
    </source>
</evidence>
<evidence type="ECO:0000256" key="1">
    <source>
        <dbReference type="SAM" id="MobiDB-lite"/>
    </source>
</evidence>